<keyword evidence="3" id="KW-1185">Reference proteome</keyword>
<evidence type="ECO:0000313" key="2">
    <source>
        <dbReference type="EMBL" id="AGS82003.1"/>
    </source>
</evidence>
<dbReference type="RefSeq" id="YP_008433450.1">
    <property type="nucleotide sequence ID" value="NC_022096.1"/>
</dbReference>
<dbReference type="Proteomes" id="UP000015545">
    <property type="component" value="Segment"/>
</dbReference>
<evidence type="ECO:0000256" key="1">
    <source>
        <dbReference type="SAM" id="Coils"/>
    </source>
</evidence>
<proteinExistence type="predicted"/>
<protein>
    <submittedName>
        <fullName evidence="2">Uncharacterized protein</fullName>
    </submittedName>
</protein>
<dbReference type="GeneID" id="16574805"/>
<keyword evidence="1" id="KW-0175">Coiled coil</keyword>
<reference evidence="2 3" key="1">
    <citation type="journal article" date="2014" name="Genome Announc.">
        <title>Complete Genome Sequence of the Novel Giant Pseudomonas Phage PaBG.</title>
        <authorList>
            <person name="Sykilinda N.N."/>
            <person name="Bondar A.A."/>
            <person name="Gorshkova A.S."/>
            <person name="Kurochkina L.P."/>
            <person name="Kulikov E.E."/>
            <person name="Shneider M.M."/>
            <person name="Kadykov V.A."/>
            <person name="Solovjeva N.V."/>
            <person name="Kabilov M.R."/>
            <person name="Mesyanzhinov V.V."/>
            <person name="Vlassov V.V."/>
            <person name="Drukker V.V."/>
            <person name="Miroshnikov K.A."/>
        </authorList>
    </citation>
    <scope>NUCLEOTIDE SEQUENCE [LARGE SCALE GENOMIC DNA]</scope>
</reference>
<accession>S5WB72</accession>
<dbReference type="KEGG" id="vg:16574805"/>
<dbReference type="EMBL" id="KF147891">
    <property type="protein sequence ID" value="AGS82003.1"/>
    <property type="molecule type" value="Genomic_DNA"/>
</dbReference>
<organism evidence="2 3">
    <name type="scientific">Pseudomonas phage PaBG</name>
    <dbReference type="NCBI Taxonomy" id="1335230"/>
    <lineage>
        <taxon>Viruses</taxon>
        <taxon>Duplodnaviria</taxon>
        <taxon>Heunggongvirae</taxon>
        <taxon>Uroviricota</taxon>
        <taxon>Caudoviricetes</taxon>
        <taxon>Baikalvirus</taxon>
        <taxon>Baikalvirus PaBG</taxon>
    </lineage>
</organism>
<feature type="coiled-coil region" evidence="1">
    <location>
        <begin position="33"/>
        <end position="95"/>
    </location>
</feature>
<evidence type="ECO:0000313" key="3">
    <source>
        <dbReference type="Proteomes" id="UP000015545"/>
    </source>
</evidence>
<gene>
    <name evidence="2" type="ORF">PaBG_00119</name>
</gene>
<name>S5WB72_9CAUD</name>
<sequence length="165" mass="18873">MSDTQENPHIKIAALQIQLQIAQEGQARIATSLAEANEQTRALIAENQRVAANLEQVNANNIKLLGQYQEKGAQVEEFREKLAEKIKEEVQLRERHDRVMLYFDHYARMIETRNGGGFVLPTPKGAPKRRNDPRIEPTLPLDQNIKLYDTLYADLSLKELRELLG</sequence>